<name>A0ABY1IHP0_9HYPH</name>
<reference evidence="14 15" key="1">
    <citation type="submission" date="2016-11" db="EMBL/GenBank/DDBJ databases">
        <authorList>
            <person name="Varghese N."/>
            <person name="Submissions S."/>
        </authorList>
    </citation>
    <scope>NUCLEOTIDE SEQUENCE [LARGE SCALE GENOMIC DNA]</scope>
    <source>
        <strain evidence="14 15">DSM 21988</strain>
    </source>
</reference>
<gene>
    <name evidence="13" type="primary">lpxK</name>
    <name evidence="14" type="ORF">SAMN02745911_1961</name>
</gene>
<keyword evidence="5 13" id="KW-0444">Lipid biosynthesis</keyword>
<evidence type="ECO:0000313" key="14">
    <source>
        <dbReference type="EMBL" id="SHJ18978.1"/>
    </source>
</evidence>
<keyword evidence="15" id="KW-1185">Reference proteome</keyword>
<evidence type="ECO:0000256" key="10">
    <source>
        <dbReference type="ARBA" id="ARBA00022840"/>
    </source>
</evidence>
<sequence length="342" mass="35972">MMGGETPAFWWGGSQWAALALRPASAIYGAIARRRMDKGRREAVDVPVLCIGNFTVGGGGKTPTALAMAGAAEAAGLRPGFLSRGYGGSAAGPLLVDPDTHAARLVGDEPLLLAARAPTVVAKDRGAGARYLVDTVGVDFIIMDDGFQSARLCIDFALLAIDAGRGLGNGQVVPSGPLRAPLKDQIRHADALLVIGEGAAGAQAIRLTARGGKPVFEARLEPRAHALAGRRVLAFAGIADPEKFYRSLRAVGADLVRTRDFPDHHPLQPAEISELMADAARDALHLVTTRKDAARLAGEGHAARQLLAQASVLEVDLVFEPSSLGNRFVAETRAAFRRRKFG</sequence>
<feature type="binding site" evidence="13">
    <location>
        <begin position="55"/>
        <end position="62"/>
    </location>
    <ligand>
        <name>ATP</name>
        <dbReference type="ChEBI" id="CHEBI:30616"/>
    </ligand>
</feature>
<keyword evidence="9 13" id="KW-0418">Kinase</keyword>
<evidence type="ECO:0000256" key="3">
    <source>
        <dbReference type="ARBA" id="ARBA00012071"/>
    </source>
</evidence>
<dbReference type="Proteomes" id="UP000184290">
    <property type="component" value="Unassembled WGS sequence"/>
</dbReference>
<dbReference type="InterPro" id="IPR027417">
    <property type="entry name" value="P-loop_NTPase"/>
</dbReference>
<comment type="similarity">
    <text evidence="13">Belongs to the LpxK family.</text>
</comment>
<proteinExistence type="inferred from homology"/>
<evidence type="ECO:0000256" key="6">
    <source>
        <dbReference type="ARBA" id="ARBA00022556"/>
    </source>
</evidence>
<evidence type="ECO:0000256" key="2">
    <source>
        <dbReference type="ARBA" id="ARBA00004870"/>
    </source>
</evidence>
<evidence type="ECO:0000256" key="9">
    <source>
        <dbReference type="ARBA" id="ARBA00022777"/>
    </source>
</evidence>
<dbReference type="EMBL" id="FQZC01000002">
    <property type="protein sequence ID" value="SHJ18978.1"/>
    <property type="molecule type" value="Genomic_DNA"/>
</dbReference>
<dbReference type="RefSeq" id="WP_244489345.1">
    <property type="nucleotide sequence ID" value="NZ_FQZC01000002.1"/>
</dbReference>
<evidence type="ECO:0000256" key="8">
    <source>
        <dbReference type="ARBA" id="ARBA00022741"/>
    </source>
</evidence>
<evidence type="ECO:0000256" key="13">
    <source>
        <dbReference type="HAMAP-Rule" id="MF_00409"/>
    </source>
</evidence>
<accession>A0ABY1IHP0</accession>
<evidence type="ECO:0000256" key="11">
    <source>
        <dbReference type="ARBA" id="ARBA00023098"/>
    </source>
</evidence>
<dbReference type="NCBIfam" id="TIGR00682">
    <property type="entry name" value="lpxK"/>
    <property type="match status" value="1"/>
</dbReference>
<evidence type="ECO:0000256" key="7">
    <source>
        <dbReference type="ARBA" id="ARBA00022679"/>
    </source>
</evidence>
<keyword evidence="11 13" id="KW-0443">Lipid metabolism</keyword>
<dbReference type="SUPFAM" id="SSF52540">
    <property type="entry name" value="P-loop containing nucleoside triphosphate hydrolases"/>
    <property type="match status" value="1"/>
</dbReference>
<dbReference type="PANTHER" id="PTHR42724:SF1">
    <property type="entry name" value="TETRAACYLDISACCHARIDE 4'-KINASE, MITOCHONDRIAL-RELATED"/>
    <property type="match status" value="1"/>
</dbReference>
<evidence type="ECO:0000256" key="12">
    <source>
        <dbReference type="ARBA" id="ARBA00029757"/>
    </source>
</evidence>
<keyword evidence="8 13" id="KW-0547">Nucleotide-binding</keyword>
<dbReference type="InterPro" id="IPR003758">
    <property type="entry name" value="LpxK"/>
</dbReference>
<dbReference type="PANTHER" id="PTHR42724">
    <property type="entry name" value="TETRAACYLDISACCHARIDE 4'-KINASE"/>
    <property type="match status" value="1"/>
</dbReference>
<comment type="caution">
    <text evidence="14">The sequence shown here is derived from an EMBL/GenBank/DDBJ whole genome shotgun (WGS) entry which is preliminary data.</text>
</comment>
<evidence type="ECO:0000256" key="4">
    <source>
        <dbReference type="ARBA" id="ARBA00016436"/>
    </source>
</evidence>
<dbReference type="EC" id="2.7.1.130" evidence="3 13"/>
<keyword evidence="6 13" id="KW-0441">Lipid A biosynthesis</keyword>
<dbReference type="HAMAP" id="MF_00409">
    <property type="entry name" value="LpxK"/>
    <property type="match status" value="1"/>
</dbReference>
<comment type="pathway">
    <text evidence="2 13">Glycolipid biosynthesis; lipid IV(A) biosynthesis; lipid IV(A) from (3R)-3-hydroxytetradecanoyl-[acyl-carrier-protein] and UDP-N-acetyl-alpha-D-glucosamine: step 6/6.</text>
</comment>
<comment type="function">
    <text evidence="1 13">Transfers the gamma-phosphate of ATP to the 4'-position of a tetraacyldisaccharide 1-phosphate intermediate (termed DS-1-P) to form tetraacyldisaccharide 1,4'-bis-phosphate (lipid IVA).</text>
</comment>
<comment type="catalytic activity">
    <reaction evidence="13">
        <text>a lipid A disaccharide + ATP = a lipid IVA + ADP + H(+)</text>
        <dbReference type="Rhea" id="RHEA:67840"/>
        <dbReference type="ChEBI" id="CHEBI:15378"/>
        <dbReference type="ChEBI" id="CHEBI:30616"/>
        <dbReference type="ChEBI" id="CHEBI:176343"/>
        <dbReference type="ChEBI" id="CHEBI:176425"/>
        <dbReference type="ChEBI" id="CHEBI:456216"/>
        <dbReference type="EC" id="2.7.1.130"/>
    </reaction>
</comment>
<dbReference type="Pfam" id="PF02606">
    <property type="entry name" value="LpxK"/>
    <property type="match status" value="1"/>
</dbReference>
<organism evidence="14 15">
    <name type="scientific">Aureimonas altamirensis DSM 21988</name>
    <dbReference type="NCBI Taxonomy" id="1121026"/>
    <lineage>
        <taxon>Bacteria</taxon>
        <taxon>Pseudomonadati</taxon>
        <taxon>Pseudomonadota</taxon>
        <taxon>Alphaproteobacteria</taxon>
        <taxon>Hyphomicrobiales</taxon>
        <taxon>Aurantimonadaceae</taxon>
        <taxon>Aureimonas</taxon>
    </lineage>
</organism>
<evidence type="ECO:0000256" key="1">
    <source>
        <dbReference type="ARBA" id="ARBA00002274"/>
    </source>
</evidence>
<evidence type="ECO:0000256" key="5">
    <source>
        <dbReference type="ARBA" id="ARBA00022516"/>
    </source>
</evidence>
<dbReference type="GO" id="GO:0016301">
    <property type="term" value="F:kinase activity"/>
    <property type="evidence" value="ECO:0007669"/>
    <property type="project" value="UniProtKB-KW"/>
</dbReference>
<evidence type="ECO:0000313" key="15">
    <source>
        <dbReference type="Proteomes" id="UP000184290"/>
    </source>
</evidence>
<protein>
    <recommendedName>
        <fullName evidence="4 13">Tetraacyldisaccharide 4'-kinase</fullName>
        <ecNumber evidence="3 13">2.7.1.130</ecNumber>
    </recommendedName>
    <alternativeName>
        <fullName evidence="12 13">Lipid A 4'-kinase</fullName>
    </alternativeName>
</protein>
<keyword evidence="10 13" id="KW-0067">ATP-binding</keyword>
<keyword evidence="7 13" id="KW-0808">Transferase</keyword>